<comment type="caution">
    <text evidence="1">The sequence shown here is derived from an EMBL/GenBank/DDBJ whole genome shotgun (WGS) entry which is preliminary data.</text>
</comment>
<dbReference type="EMBL" id="JAHMHS010000044">
    <property type="protein sequence ID" value="KAK1725213.1"/>
    <property type="molecule type" value="Genomic_DNA"/>
</dbReference>
<dbReference type="AlphaFoldDB" id="A0AAD8UP79"/>
<keyword evidence="2" id="KW-1185">Reference proteome</keyword>
<gene>
    <name evidence="1" type="ORF">BDZ83DRAFT_620768</name>
</gene>
<reference evidence="1" key="1">
    <citation type="submission" date="2021-12" db="EMBL/GenBank/DDBJ databases">
        <title>Comparative genomics, transcriptomics and evolutionary studies reveal genomic signatures of adaptation to plant cell wall in hemibiotrophic fungi.</title>
        <authorList>
            <consortium name="DOE Joint Genome Institute"/>
            <person name="Baroncelli R."/>
            <person name="Diaz J.F."/>
            <person name="Benocci T."/>
            <person name="Peng M."/>
            <person name="Battaglia E."/>
            <person name="Haridas S."/>
            <person name="Andreopoulos W."/>
            <person name="Labutti K."/>
            <person name="Pangilinan J."/>
            <person name="Floch G.L."/>
            <person name="Makela M.R."/>
            <person name="Henrissat B."/>
            <person name="Grigoriev I.V."/>
            <person name="Crouch J.A."/>
            <person name="De Vries R.P."/>
            <person name="Sukno S.A."/>
            <person name="Thon M.R."/>
        </authorList>
    </citation>
    <scope>NUCLEOTIDE SEQUENCE</scope>
    <source>
        <strain evidence="1">CBS 112980</strain>
    </source>
</reference>
<dbReference type="Proteomes" id="UP001244207">
    <property type="component" value="Unassembled WGS sequence"/>
</dbReference>
<protein>
    <submittedName>
        <fullName evidence="1">Uncharacterized protein</fullName>
    </submittedName>
</protein>
<proteinExistence type="predicted"/>
<dbReference type="GeneID" id="85392113"/>
<sequence length="89" mass="9613">MLSLRQQLNMLFPSSLIGSSRAYPAGDPSRANKHTYGASHSSLSFLARTAFLDCMLQVVTVRNAGPGWAEKATALPLTSILIVPPQQKE</sequence>
<dbReference type="RefSeq" id="XP_060365268.1">
    <property type="nucleotide sequence ID" value="XM_060508214.1"/>
</dbReference>
<evidence type="ECO:0000313" key="2">
    <source>
        <dbReference type="Proteomes" id="UP001244207"/>
    </source>
</evidence>
<accession>A0AAD8UP79</accession>
<organism evidence="1 2">
    <name type="scientific">Glomerella acutata</name>
    <name type="common">Colletotrichum acutatum</name>
    <dbReference type="NCBI Taxonomy" id="27357"/>
    <lineage>
        <taxon>Eukaryota</taxon>
        <taxon>Fungi</taxon>
        <taxon>Dikarya</taxon>
        <taxon>Ascomycota</taxon>
        <taxon>Pezizomycotina</taxon>
        <taxon>Sordariomycetes</taxon>
        <taxon>Hypocreomycetidae</taxon>
        <taxon>Glomerellales</taxon>
        <taxon>Glomerellaceae</taxon>
        <taxon>Colletotrichum</taxon>
        <taxon>Colletotrichum acutatum species complex</taxon>
    </lineage>
</organism>
<evidence type="ECO:0000313" key="1">
    <source>
        <dbReference type="EMBL" id="KAK1725213.1"/>
    </source>
</evidence>
<name>A0AAD8UP79_GLOAC</name>